<evidence type="ECO:0000256" key="4">
    <source>
        <dbReference type="SAM" id="SignalP"/>
    </source>
</evidence>
<accession>A0A5B9QQ20</accession>
<dbReference type="InterPro" id="IPR050465">
    <property type="entry name" value="UPF0194_transport"/>
</dbReference>
<comment type="subcellular location">
    <subcellularLocation>
        <location evidence="1">Cell envelope</location>
    </subcellularLocation>
</comment>
<keyword evidence="6" id="KW-1185">Reference proteome</keyword>
<dbReference type="KEGG" id="rul:UC8_17580"/>
<keyword evidence="2 3" id="KW-0175">Coiled coil</keyword>
<evidence type="ECO:0000256" key="3">
    <source>
        <dbReference type="SAM" id="Coils"/>
    </source>
</evidence>
<name>A0A5B9QQ20_9BACT</name>
<feature type="signal peptide" evidence="4">
    <location>
        <begin position="1"/>
        <end position="24"/>
    </location>
</feature>
<reference evidence="5 6" key="1">
    <citation type="submission" date="2019-08" db="EMBL/GenBank/DDBJ databases">
        <title>Deep-cultivation of Planctomycetes and their phenomic and genomic characterization uncovers novel biology.</title>
        <authorList>
            <person name="Wiegand S."/>
            <person name="Jogler M."/>
            <person name="Boedeker C."/>
            <person name="Pinto D."/>
            <person name="Vollmers J."/>
            <person name="Rivas-Marin E."/>
            <person name="Kohn T."/>
            <person name="Peeters S.H."/>
            <person name="Heuer A."/>
            <person name="Rast P."/>
            <person name="Oberbeckmann S."/>
            <person name="Bunk B."/>
            <person name="Jeske O."/>
            <person name="Meyerdierks A."/>
            <person name="Storesund J.E."/>
            <person name="Kallscheuer N."/>
            <person name="Luecker S."/>
            <person name="Lage O.M."/>
            <person name="Pohl T."/>
            <person name="Merkel B.J."/>
            <person name="Hornburger P."/>
            <person name="Mueller R.-W."/>
            <person name="Bruemmer F."/>
            <person name="Labrenz M."/>
            <person name="Spormann A.M."/>
            <person name="Op den Camp H."/>
            <person name="Overmann J."/>
            <person name="Amann R."/>
            <person name="Jetten M.S.M."/>
            <person name="Mascher T."/>
            <person name="Medema M.H."/>
            <person name="Devos D.P."/>
            <person name="Kaster A.-K."/>
            <person name="Ovreas L."/>
            <person name="Rohde M."/>
            <person name="Galperin M.Y."/>
            <person name="Jogler C."/>
        </authorList>
    </citation>
    <scope>NUCLEOTIDE SEQUENCE [LARGE SCALE GENOMIC DNA]</scope>
    <source>
        <strain evidence="5 6">UC8</strain>
    </source>
</reference>
<dbReference type="EMBL" id="CP042914">
    <property type="protein sequence ID" value="QEG39760.1"/>
    <property type="molecule type" value="Genomic_DNA"/>
</dbReference>
<proteinExistence type="predicted"/>
<evidence type="ECO:0000313" key="5">
    <source>
        <dbReference type="EMBL" id="QEG39760.1"/>
    </source>
</evidence>
<evidence type="ECO:0000313" key="6">
    <source>
        <dbReference type="Proteomes" id="UP000325286"/>
    </source>
</evidence>
<dbReference type="Proteomes" id="UP000325286">
    <property type="component" value="Chromosome"/>
</dbReference>
<keyword evidence="4" id="KW-0732">Signal</keyword>
<dbReference type="PANTHER" id="PTHR32347">
    <property type="entry name" value="EFFLUX SYSTEM COMPONENT YKNX-RELATED"/>
    <property type="match status" value="1"/>
</dbReference>
<protein>
    <submittedName>
        <fullName evidence="5">HlyD family secretion protein</fullName>
    </submittedName>
</protein>
<feature type="coiled-coil region" evidence="3">
    <location>
        <begin position="245"/>
        <end position="286"/>
    </location>
</feature>
<evidence type="ECO:0000256" key="2">
    <source>
        <dbReference type="ARBA" id="ARBA00023054"/>
    </source>
</evidence>
<organism evidence="5 6">
    <name type="scientific">Roseimaritima ulvae</name>
    <dbReference type="NCBI Taxonomy" id="980254"/>
    <lineage>
        <taxon>Bacteria</taxon>
        <taxon>Pseudomonadati</taxon>
        <taxon>Planctomycetota</taxon>
        <taxon>Planctomycetia</taxon>
        <taxon>Pirellulales</taxon>
        <taxon>Pirellulaceae</taxon>
        <taxon>Roseimaritima</taxon>
    </lineage>
</organism>
<evidence type="ECO:0000256" key="1">
    <source>
        <dbReference type="ARBA" id="ARBA00004196"/>
    </source>
</evidence>
<dbReference type="GO" id="GO:0030313">
    <property type="term" value="C:cell envelope"/>
    <property type="evidence" value="ECO:0007669"/>
    <property type="project" value="UniProtKB-SubCell"/>
</dbReference>
<sequence length="420" mass="46860" precursor="true">MYRQCRLLLLLLSLGFATCGPLSAEENADQKDQPAAPATFTVSGVVASVRTAEISSGTEEIASLELKRIVPHGTEVRKGQAIVWFDTEDIDQRIDKEQTELQLAELDMATAEFAHKQFLTQQELDRAAAKRTFKAARQAFDNYNDVDHEQAIAAAEFSLKSAKESLENVQEELDQLQKMYEEDELTEESEEIVLKRAKSAVETATYRLRLAKTRHQRALEQTIPSQQEAARDTFERAELAHAKTLRELQDSRVKKEIELRKQRTELKQQKTKLETLKAERKALTLQAPFAGLVYHGGLTRGKLGDKPSSLKAGSKATPDQVLCTVVSLDRFQLLAEVDEQQLAKLNVGDRGQTVVKILPDQTLQATVKKLETVPFANNKFSCVMSLAVPKAKDAKARRIVPGLNATVTFEEPTQGGEDEE</sequence>
<feature type="chain" id="PRO_5022990387" evidence="4">
    <location>
        <begin position="25"/>
        <end position="420"/>
    </location>
</feature>
<feature type="coiled-coil region" evidence="3">
    <location>
        <begin position="152"/>
        <end position="186"/>
    </location>
</feature>
<dbReference type="AlphaFoldDB" id="A0A5B9QQ20"/>
<gene>
    <name evidence="5" type="ORF">UC8_17580</name>
</gene>
<dbReference type="Gene3D" id="2.40.30.170">
    <property type="match status" value="1"/>
</dbReference>